<feature type="chain" id="PRO_5016664173" description="Pectinesterase inhibitor domain-containing protein" evidence="3">
    <location>
        <begin position="22"/>
        <end position="232"/>
    </location>
</feature>
<dbReference type="NCBIfam" id="TIGR01614">
    <property type="entry name" value="PME_inhib"/>
    <property type="match status" value="1"/>
</dbReference>
<feature type="signal peptide" evidence="3">
    <location>
        <begin position="1"/>
        <end position="21"/>
    </location>
</feature>
<comment type="caution">
    <text evidence="5">The sequence shown here is derived from an EMBL/GenBank/DDBJ whole genome shotgun (WGS) entry which is preliminary data.</text>
</comment>
<dbReference type="OrthoDB" id="770764at2759"/>
<reference evidence="5" key="1">
    <citation type="submission" date="2018-05" db="EMBL/GenBank/DDBJ databases">
        <title>Draft genome of Mucuna pruriens seed.</title>
        <authorList>
            <person name="Nnadi N.E."/>
            <person name="Vos R."/>
            <person name="Hasami M.H."/>
            <person name="Devisetty U.K."/>
            <person name="Aguiy J.C."/>
        </authorList>
    </citation>
    <scope>NUCLEOTIDE SEQUENCE [LARGE SCALE GENOMIC DNA]</scope>
    <source>
        <strain evidence="5">JCA_2017</strain>
    </source>
</reference>
<proteinExistence type="inferred from homology"/>
<dbReference type="InterPro" id="IPR006501">
    <property type="entry name" value="Pectinesterase_inhib_dom"/>
</dbReference>
<evidence type="ECO:0000256" key="2">
    <source>
        <dbReference type="ARBA" id="ARBA00038471"/>
    </source>
</evidence>
<dbReference type="InterPro" id="IPR035513">
    <property type="entry name" value="Invertase/methylesterase_inhib"/>
</dbReference>
<dbReference type="AlphaFoldDB" id="A0A371F8Z6"/>
<evidence type="ECO:0000256" key="3">
    <source>
        <dbReference type="SAM" id="SignalP"/>
    </source>
</evidence>
<feature type="non-terminal residue" evidence="5">
    <location>
        <position position="1"/>
    </location>
</feature>
<comment type="similarity">
    <text evidence="2">Belongs to the PMEI family.</text>
</comment>
<evidence type="ECO:0000256" key="1">
    <source>
        <dbReference type="ARBA" id="ARBA00022729"/>
    </source>
</evidence>
<dbReference type="STRING" id="157652.A0A371F8Z6"/>
<gene>
    <name evidence="5" type="ORF">CR513_45449</name>
</gene>
<keyword evidence="1 3" id="KW-0732">Signal</keyword>
<feature type="domain" description="Pectinesterase inhibitor" evidence="4">
    <location>
        <begin position="93"/>
        <end position="230"/>
    </location>
</feature>
<protein>
    <recommendedName>
        <fullName evidence="4">Pectinesterase inhibitor domain-containing protein</fullName>
    </recommendedName>
</protein>
<organism evidence="5 6">
    <name type="scientific">Mucuna pruriens</name>
    <name type="common">Velvet bean</name>
    <name type="synonym">Dolichos pruriens</name>
    <dbReference type="NCBI Taxonomy" id="157652"/>
    <lineage>
        <taxon>Eukaryota</taxon>
        <taxon>Viridiplantae</taxon>
        <taxon>Streptophyta</taxon>
        <taxon>Embryophyta</taxon>
        <taxon>Tracheophyta</taxon>
        <taxon>Spermatophyta</taxon>
        <taxon>Magnoliopsida</taxon>
        <taxon>eudicotyledons</taxon>
        <taxon>Gunneridae</taxon>
        <taxon>Pentapetalae</taxon>
        <taxon>rosids</taxon>
        <taxon>fabids</taxon>
        <taxon>Fabales</taxon>
        <taxon>Fabaceae</taxon>
        <taxon>Papilionoideae</taxon>
        <taxon>50 kb inversion clade</taxon>
        <taxon>NPAAA clade</taxon>
        <taxon>indigoferoid/millettioid clade</taxon>
        <taxon>Phaseoleae</taxon>
        <taxon>Mucuna</taxon>
    </lineage>
</organism>
<dbReference type="InterPro" id="IPR051955">
    <property type="entry name" value="PME_Inhibitor"/>
</dbReference>
<dbReference type="Proteomes" id="UP000257109">
    <property type="component" value="Unassembled WGS sequence"/>
</dbReference>
<dbReference type="SUPFAM" id="SSF101148">
    <property type="entry name" value="Plant invertase/pectin methylesterase inhibitor"/>
    <property type="match status" value="1"/>
</dbReference>
<sequence length="232" mass="25378">MKTEIPLLIMMVWLALGQCSAHRAVEGQADPPGAEVTETDVEAFSWAPSGLPSEESTISSQSYTSFSAAFADILKGTLRGKQISMPDHLEHGSQRMGMKEICSHTDYPDMCLSTLSPFLDHHFDLQNVLEASIKACSYQTNYTLSRVMAHMETSPEMAAMLADCKEQYKDALENLQRASDAIPSRDLGTITVMLSAVLAEVSACQSGFEELRSTSPMANWEGMVTITASRIN</sequence>
<dbReference type="Pfam" id="PF04043">
    <property type="entry name" value="PMEI"/>
    <property type="match status" value="1"/>
</dbReference>
<keyword evidence="6" id="KW-1185">Reference proteome</keyword>
<dbReference type="CDD" id="cd15800">
    <property type="entry name" value="PMEI-like_2"/>
    <property type="match status" value="1"/>
</dbReference>
<evidence type="ECO:0000259" key="4">
    <source>
        <dbReference type="SMART" id="SM00856"/>
    </source>
</evidence>
<dbReference type="Gene3D" id="1.20.140.40">
    <property type="entry name" value="Invertase/pectin methylesterase inhibitor family protein"/>
    <property type="match status" value="1"/>
</dbReference>
<dbReference type="SMART" id="SM00856">
    <property type="entry name" value="PMEI"/>
    <property type="match status" value="1"/>
</dbReference>
<dbReference type="PANTHER" id="PTHR31080">
    <property type="entry name" value="PECTINESTERASE INHIBITOR-LIKE"/>
    <property type="match status" value="1"/>
</dbReference>
<name>A0A371F8Z6_MUCPR</name>
<accession>A0A371F8Z6</accession>
<evidence type="ECO:0000313" key="5">
    <source>
        <dbReference type="EMBL" id="RDX74759.1"/>
    </source>
</evidence>
<evidence type="ECO:0000313" key="6">
    <source>
        <dbReference type="Proteomes" id="UP000257109"/>
    </source>
</evidence>
<dbReference type="EMBL" id="QJKJ01010069">
    <property type="protein sequence ID" value="RDX74759.1"/>
    <property type="molecule type" value="Genomic_DNA"/>
</dbReference>
<dbReference type="GO" id="GO:0004857">
    <property type="term" value="F:enzyme inhibitor activity"/>
    <property type="evidence" value="ECO:0007669"/>
    <property type="project" value="InterPro"/>
</dbReference>
<dbReference type="PANTHER" id="PTHR31080:SF68">
    <property type="entry name" value="PLANT INVERTASE_PECTIN METHYLESTERASE INHIBITOR SUPERFAMILY PROTEIN"/>
    <property type="match status" value="1"/>
</dbReference>